<dbReference type="Pfam" id="PF04314">
    <property type="entry name" value="PCuAC"/>
    <property type="match status" value="1"/>
</dbReference>
<dbReference type="SUPFAM" id="SSF110087">
    <property type="entry name" value="DR1885-like metal-binding protein"/>
    <property type="match status" value="1"/>
</dbReference>
<reference evidence="2 3" key="1">
    <citation type="submission" date="2015-05" db="EMBL/GenBank/DDBJ databases">
        <title>Draft genome sequence of Lampropedia sp. CT6, isolated from the microbial mat of a hot water spring, located at Manikaran, India.</title>
        <authorList>
            <person name="Tripathi C."/>
            <person name="Rani P."/>
            <person name="Mahato N.K."/>
            <person name="Lal R."/>
        </authorList>
    </citation>
    <scope>NUCLEOTIDE SEQUENCE [LARGE SCALE GENOMIC DNA]</scope>
    <source>
        <strain evidence="2 3">CT6</strain>
    </source>
</reference>
<dbReference type="InterPro" id="IPR058248">
    <property type="entry name" value="Lxx211020-like"/>
</dbReference>
<evidence type="ECO:0000313" key="2">
    <source>
        <dbReference type="EMBL" id="KKW68512.1"/>
    </source>
</evidence>
<dbReference type="PANTHER" id="PTHR36302">
    <property type="entry name" value="BLR7088 PROTEIN"/>
    <property type="match status" value="1"/>
</dbReference>
<proteinExistence type="predicted"/>
<accession>A0A0U1Q184</accession>
<feature type="chain" id="PRO_5006713069" description="Copper chaperone" evidence="1">
    <location>
        <begin position="23"/>
        <end position="167"/>
    </location>
</feature>
<sequence length="167" mass="18072">MFKLFKHLAFCAAFLVAVSASAHSFKIGELEVIHPHARPTTPGIQNGVAWFGVKNAGASDDRVIGVESPIADHAEIHDMTMDNDVMRMFKVDGVPVPAGETVTLGQGNKLHVMLMGLKQPLKEGDAFDMTVHFEKAGSVPVQVWVEQPSAASGAMQHQEDQHDHSAH</sequence>
<gene>
    <name evidence="2" type="ORF">AAV94_04585</name>
</gene>
<dbReference type="Proteomes" id="UP000050580">
    <property type="component" value="Unassembled WGS sequence"/>
</dbReference>
<evidence type="ECO:0008006" key="4">
    <source>
        <dbReference type="Google" id="ProtNLM"/>
    </source>
</evidence>
<dbReference type="InterPro" id="IPR007410">
    <property type="entry name" value="LpqE-like"/>
</dbReference>
<organism evidence="2 3">
    <name type="scientific">Lampropedia cohaerens</name>
    <dbReference type="NCBI Taxonomy" id="1610491"/>
    <lineage>
        <taxon>Bacteria</taxon>
        <taxon>Pseudomonadati</taxon>
        <taxon>Pseudomonadota</taxon>
        <taxon>Betaproteobacteria</taxon>
        <taxon>Burkholderiales</taxon>
        <taxon>Comamonadaceae</taxon>
        <taxon>Lampropedia</taxon>
    </lineage>
</organism>
<keyword evidence="3" id="KW-1185">Reference proteome</keyword>
<comment type="caution">
    <text evidence="2">The sequence shown here is derived from an EMBL/GenBank/DDBJ whole genome shotgun (WGS) entry which is preliminary data.</text>
</comment>
<dbReference type="EMBL" id="LBNQ01000019">
    <property type="protein sequence ID" value="KKW68512.1"/>
    <property type="molecule type" value="Genomic_DNA"/>
</dbReference>
<dbReference type="STRING" id="1610491.AAV94_04585"/>
<protein>
    <recommendedName>
        <fullName evidence="4">Copper chaperone</fullName>
    </recommendedName>
</protein>
<dbReference type="Gene3D" id="2.60.40.1890">
    <property type="entry name" value="PCu(A)C copper chaperone"/>
    <property type="match status" value="1"/>
</dbReference>
<dbReference type="AlphaFoldDB" id="A0A0U1Q184"/>
<dbReference type="PATRIC" id="fig|1610491.3.peg.978"/>
<evidence type="ECO:0000256" key="1">
    <source>
        <dbReference type="SAM" id="SignalP"/>
    </source>
</evidence>
<evidence type="ECO:0000313" key="3">
    <source>
        <dbReference type="Proteomes" id="UP000050580"/>
    </source>
</evidence>
<keyword evidence="1" id="KW-0732">Signal</keyword>
<dbReference type="PANTHER" id="PTHR36302:SF1">
    <property type="entry name" value="COPPER CHAPERONE PCU(A)C"/>
    <property type="match status" value="1"/>
</dbReference>
<name>A0A0U1Q184_9BURK</name>
<dbReference type="InterPro" id="IPR036182">
    <property type="entry name" value="PCuAC_sf"/>
</dbReference>
<dbReference type="RefSeq" id="WP_046741279.1">
    <property type="nucleotide sequence ID" value="NZ_LBNQ01000019.1"/>
</dbReference>
<feature type="signal peptide" evidence="1">
    <location>
        <begin position="1"/>
        <end position="22"/>
    </location>
</feature>